<keyword evidence="1" id="KW-1133">Transmembrane helix</keyword>
<feature type="transmembrane region" description="Helical" evidence="1">
    <location>
        <begin position="537"/>
        <end position="557"/>
    </location>
</feature>
<dbReference type="InterPro" id="IPR027463">
    <property type="entry name" value="AcrB_DN_DC_subdom"/>
</dbReference>
<feature type="transmembrane region" description="Helical" evidence="1">
    <location>
        <begin position="370"/>
        <end position="391"/>
    </location>
</feature>
<sequence length="1042" mass="111252">MNFSALSIKNPIPAIMLFILLTLAGLLSFKATIVQDFPDIELPIVTVSATLQGAAPAQLETEVARKIEDAVSSVQGVKNVYTKVLDGDVSVTVEFILEKQISDAVNEVRDAVATVRADLPSEMRDPVVTKASTAGRVVSTYTVEAKADAADSKDGPESRMDIQDLSWFVDNTVAKRLRNIPGVGAVKRVGGVNREVRVELNADQMAALNVSAVDVSRRIKLVQQEAPGGRGDVSGAEQSIRTIATVKTAAELAQLDVPLPDGRHIRLEQVAKVSDTIAEPRSVATLDGKVVVGFEVFRTKGASEVDVALASKQAIEELKVHYPKLHFFEAIDNAQPVEENFDGSMHLLYEGALLAVLVVWWFLRDWRATIVAAAALPLSVIPTFLGLKYFGYTLNTVTLLSLALVVGVLVDDAIVEIENIARHLQMGKSPMQAAMEAADEIGMAVIATTFALVAVFLPTAFMGGVPGLFFKQFGWTAVIAILASLVVARLLTPMMAAYLLKPASDAKGHAHGHGESADGWIMQRYMRTMQWCLRHRLLTMLAAAAFFVGSITLVGLLPTGFVPASDRAQTQVNIELPPGSTLAETRALAEQARVLIKEDRNVLSIFSSIGGGSSGDAFAPGAAAEARRAVLTITTTHRDNRKASMADIDGAIREKLASLPGAKFTVGPPDSGVKMQLVLKSEDPVALVEAARSVERELRTLKGVGNVSSSASLVRPEIIVRPDMARAAELGVTAASIGETVRVATAGDYDTMLPKLNLAQRQVPIRIKLPDHFRASLADIERLTVPGKNGPVMLATVAKVTMESGPAQIDRLNRSRNVTLDVELGSRQLGEVNEEARALPSMKNLPAAVSIAELGDAQEMQALFASFGIAMLIGILCIYGVLVLLFKDFLQPVTILAALPLSIGGAFVALLVTGQALSMPSMIGLIMLMGIVTKNSILLVDYAVLARAEGMSRFDALVDACHKRSRPIIMTTIAMGAGMMPLALGWGADPSFRSPMAIAVIGGLITSTLLSLLVVPAVFTYIDDFEHLLGRLRGKKTAQAVS</sequence>
<comment type="caution">
    <text evidence="2">The sequence shown here is derived from an EMBL/GenBank/DDBJ whole genome shotgun (WGS) entry which is preliminary data.</text>
</comment>
<dbReference type="GO" id="GO:0005886">
    <property type="term" value="C:plasma membrane"/>
    <property type="evidence" value="ECO:0007669"/>
    <property type="project" value="TreeGrafter"/>
</dbReference>
<accession>A0A923I1U4</accession>
<dbReference type="Gene3D" id="3.30.70.1440">
    <property type="entry name" value="Multidrug efflux transporter AcrB pore domain"/>
    <property type="match status" value="1"/>
</dbReference>
<keyword evidence="1" id="KW-0812">Transmembrane</keyword>
<dbReference type="SUPFAM" id="SSF82714">
    <property type="entry name" value="Multidrug efflux transporter AcrB TolC docking domain, DN and DC subdomains"/>
    <property type="match status" value="2"/>
</dbReference>
<feature type="transmembrane region" description="Helical" evidence="1">
    <location>
        <begin position="923"/>
        <end position="946"/>
    </location>
</feature>
<feature type="transmembrane region" description="Helical" evidence="1">
    <location>
        <begin position="998"/>
        <end position="1022"/>
    </location>
</feature>
<name>A0A923I1U4_9BURK</name>
<dbReference type="EMBL" id="JACOGG010000008">
    <property type="protein sequence ID" value="MBC3935507.1"/>
    <property type="molecule type" value="Genomic_DNA"/>
</dbReference>
<dbReference type="Gene3D" id="3.30.70.1430">
    <property type="entry name" value="Multidrug efflux transporter AcrB pore domain"/>
    <property type="match status" value="2"/>
</dbReference>
<dbReference type="PANTHER" id="PTHR32063:SF77">
    <property type="entry name" value="ACR FAMILY TRANSPORT PROTEIN"/>
    <property type="match status" value="1"/>
</dbReference>
<dbReference type="AlphaFoldDB" id="A0A923I1U4"/>
<dbReference type="SUPFAM" id="SSF82866">
    <property type="entry name" value="Multidrug efflux transporter AcrB transmembrane domain"/>
    <property type="match status" value="2"/>
</dbReference>
<evidence type="ECO:0000256" key="1">
    <source>
        <dbReference type="SAM" id="Phobius"/>
    </source>
</evidence>
<dbReference type="Gene3D" id="1.20.1640.10">
    <property type="entry name" value="Multidrug efflux transporter AcrB transmembrane domain"/>
    <property type="match status" value="2"/>
</dbReference>
<proteinExistence type="predicted"/>
<dbReference type="PANTHER" id="PTHR32063">
    <property type="match status" value="1"/>
</dbReference>
<dbReference type="Proteomes" id="UP000612361">
    <property type="component" value="Unassembled WGS sequence"/>
</dbReference>
<keyword evidence="3" id="KW-1185">Reference proteome</keyword>
<gene>
    <name evidence="2" type="ORF">H8K47_09050</name>
</gene>
<dbReference type="RefSeq" id="WP_186881087.1">
    <property type="nucleotide sequence ID" value="NZ_JACOGG010000008.1"/>
</dbReference>
<feature type="transmembrane region" description="Helical" evidence="1">
    <location>
        <begin position="893"/>
        <end position="917"/>
    </location>
</feature>
<feature type="transmembrane region" description="Helical" evidence="1">
    <location>
        <begin position="346"/>
        <end position="363"/>
    </location>
</feature>
<feature type="transmembrane region" description="Helical" evidence="1">
    <location>
        <begin position="441"/>
        <end position="461"/>
    </location>
</feature>
<dbReference type="Gene3D" id="3.30.2090.10">
    <property type="entry name" value="Multidrug efflux transporter AcrB TolC docking domain, DN and DC subdomains"/>
    <property type="match status" value="2"/>
</dbReference>
<feature type="transmembrane region" description="Helical" evidence="1">
    <location>
        <begin position="863"/>
        <end position="886"/>
    </location>
</feature>
<evidence type="ECO:0000313" key="3">
    <source>
        <dbReference type="Proteomes" id="UP000612361"/>
    </source>
</evidence>
<feature type="transmembrane region" description="Helical" evidence="1">
    <location>
        <begin position="473"/>
        <end position="491"/>
    </location>
</feature>
<dbReference type="SUPFAM" id="SSF82693">
    <property type="entry name" value="Multidrug efflux transporter AcrB pore domain, PN1, PN2, PC1 and PC2 subdomains"/>
    <property type="match status" value="3"/>
</dbReference>
<organism evidence="2 3">
    <name type="scientific">Undibacterium rugosum</name>
    <dbReference type="NCBI Taxonomy" id="2762291"/>
    <lineage>
        <taxon>Bacteria</taxon>
        <taxon>Pseudomonadati</taxon>
        <taxon>Pseudomonadota</taxon>
        <taxon>Betaproteobacteria</taxon>
        <taxon>Burkholderiales</taxon>
        <taxon>Oxalobacteraceae</taxon>
        <taxon>Undibacterium</taxon>
    </lineage>
</organism>
<evidence type="ECO:0000313" key="2">
    <source>
        <dbReference type="EMBL" id="MBC3935507.1"/>
    </source>
</evidence>
<feature type="transmembrane region" description="Helical" evidence="1">
    <location>
        <begin position="397"/>
        <end position="420"/>
    </location>
</feature>
<protein>
    <submittedName>
        <fullName evidence="2">Efflux RND transporter permease subunit</fullName>
    </submittedName>
</protein>
<dbReference type="Gene3D" id="3.30.70.1320">
    <property type="entry name" value="Multidrug efflux transporter AcrB pore domain like"/>
    <property type="match status" value="1"/>
</dbReference>
<reference evidence="2" key="1">
    <citation type="submission" date="2020-08" db="EMBL/GenBank/DDBJ databases">
        <title>Novel species isolated from subtropical streams in China.</title>
        <authorList>
            <person name="Lu H."/>
        </authorList>
    </citation>
    <scope>NUCLEOTIDE SEQUENCE</scope>
    <source>
        <strain evidence="2">CY7W</strain>
    </source>
</reference>
<feature type="transmembrane region" description="Helical" evidence="1">
    <location>
        <begin position="967"/>
        <end position="986"/>
    </location>
</feature>
<dbReference type="GO" id="GO:0042910">
    <property type="term" value="F:xenobiotic transmembrane transporter activity"/>
    <property type="evidence" value="ECO:0007669"/>
    <property type="project" value="TreeGrafter"/>
</dbReference>
<dbReference type="PRINTS" id="PR00702">
    <property type="entry name" value="ACRIFLAVINRP"/>
</dbReference>
<keyword evidence="1" id="KW-0472">Membrane</keyword>
<dbReference type="Pfam" id="PF00873">
    <property type="entry name" value="ACR_tran"/>
    <property type="match status" value="1"/>
</dbReference>
<dbReference type="InterPro" id="IPR001036">
    <property type="entry name" value="Acrflvin-R"/>
</dbReference>